<evidence type="ECO:0000313" key="2">
    <source>
        <dbReference type="Proteomes" id="UP000003922"/>
    </source>
</evidence>
<evidence type="ECO:0000313" key="1">
    <source>
        <dbReference type="EMBL" id="EAM50900.1"/>
    </source>
</evidence>
<dbReference type="KEGG" id="cwa:CwatDRAFT_3727"/>
<dbReference type="Proteomes" id="UP000003922">
    <property type="component" value="Unassembled WGS sequence"/>
</dbReference>
<dbReference type="EMBL" id="AADV02000012">
    <property type="protein sequence ID" value="EAM50900.1"/>
    <property type="molecule type" value="Genomic_DNA"/>
</dbReference>
<keyword evidence="2" id="KW-1185">Reference proteome</keyword>
<gene>
    <name evidence="1" type="ORF">CwatDRAFT_3727</name>
</gene>
<name>Q4C434_CROWT</name>
<reference evidence="1" key="2">
    <citation type="submission" date="2005-06" db="EMBL/GenBank/DDBJ databases">
        <title>Sequencing of the draft genome and assembly of Crocosphaera watsonii WH 8501.</title>
        <authorList>
            <consortium name="US DOE Joint Genome Institute (JGI-PGF)"/>
            <person name="Copeland A."/>
            <person name="Lucas S."/>
            <person name="Lapidus A."/>
            <person name="Barry K."/>
            <person name="Detter C."/>
            <person name="Glavina T."/>
            <person name="Hammon N."/>
            <person name="Israni S."/>
            <person name="Pitluck S."/>
            <person name="Richardson P."/>
        </authorList>
    </citation>
    <scope>NUCLEOTIDE SEQUENCE [LARGE SCALE GENOMIC DNA]</scope>
    <source>
        <strain evidence="1">WH 8501</strain>
    </source>
</reference>
<comment type="caution">
    <text evidence="1">The sequence shown here is derived from an EMBL/GenBank/DDBJ whole genome shotgun (WGS) entry which is preliminary data.</text>
</comment>
<dbReference type="RefSeq" id="WP_007305421.1">
    <property type="nucleotide sequence ID" value="NZ_AADV02000012.1"/>
</dbReference>
<sequence>MIGIRQEHPPSQYKQPKAFKQAIPGVKIYAKYKKWLTDKKTGMVFLDLGDES</sequence>
<protein>
    <submittedName>
        <fullName evidence="1">Uncharacterized protein</fullName>
    </submittedName>
</protein>
<reference evidence="1" key="1">
    <citation type="submission" date="2004-02" db="EMBL/GenBank/DDBJ databases">
        <authorList>
            <consortium name="DOE Joint Genome Institute"/>
        </authorList>
    </citation>
    <scope>NUCLEOTIDE SEQUENCE [LARGE SCALE GENOMIC DNA]</scope>
    <source>
        <strain evidence="1">WH 8501</strain>
    </source>
</reference>
<proteinExistence type="predicted"/>
<dbReference type="AlphaFoldDB" id="Q4C434"/>
<accession>Q4C434</accession>
<organism evidence="1 2">
    <name type="scientific">Crocosphaera watsonii WH 8501</name>
    <dbReference type="NCBI Taxonomy" id="165597"/>
    <lineage>
        <taxon>Bacteria</taxon>
        <taxon>Bacillati</taxon>
        <taxon>Cyanobacteriota</taxon>
        <taxon>Cyanophyceae</taxon>
        <taxon>Oscillatoriophycideae</taxon>
        <taxon>Chroococcales</taxon>
        <taxon>Aphanothecaceae</taxon>
        <taxon>Crocosphaera</taxon>
    </lineage>
</organism>
<reference evidence="1" key="3">
    <citation type="submission" date="2016-12" db="EMBL/GenBank/DDBJ databases">
        <title>Annotation of the draft genome assembly of Crocosphaera watsonii WH 8501.</title>
        <authorList>
            <consortium name="US DOE Joint Genome Institute (JGI-ORNL)"/>
            <person name="Larimer F."/>
            <person name="Land M."/>
        </authorList>
    </citation>
    <scope>NUCLEOTIDE SEQUENCE</scope>
    <source>
        <strain evidence="1">WH 8501</strain>
    </source>
</reference>